<dbReference type="PANTHER" id="PTHR10791:SF30">
    <property type="entry name" value="SUGAR TRANSPORTER SWEET1"/>
    <property type="match status" value="1"/>
</dbReference>
<dbReference type="Pfam" id="PF03083">
    <property type="entry name" value="MtN3_slv"/>
    <property type="match status" value="1"/>
</dbReference>
<keyword evidence="10" id="KW-1185">Reference proteome</keyword>
<evidence type="ECO:0000256" key="2">
    <source>
        <dbReference type="ARBA" id="ARBA00022448"/>
    </source>
</evidence>
<keyword evidence="5" id="KW-0677">Repeat</keyword>
<evidence type="ECO:0000256" key="3">
    <source>
        <dbReference type="ARBA" id="ARBA00022475"/>
    </source>
</evidence>
<dbReference type="PANTHER" id="PTHR10791">
    <property type="entry name" value="RAG1-ACTIVATING PROTEIN 1"/>
    <property type="match status" value="1"/>
</dbReference>
<keyword evidence="3" id="KW-1003">Cell membrane</keyword>
<organism evidence="9 10">
    <name type="scientific">Chryseobacterium suipulveris</name>
    <dbReference type="NCBI Taxonomy" id="2929800"/>
    <lineage>
        <taxon>Bacteria</taxon>
        <taxon>Pseudomonadati</taxon>
        <taxon>Bacteroidota</taxon>
        <taxon>Flavobacteriia</taxon>
        <taxon>Flavobacteriales</taxon>
        <taxon>Weeksellaceae</taxon>
        <taxon>Chryseobacterium group</taxon>
        <taxon>Chryseobacterium</taxon>
    </lineage>
</organism>
<evidence type="ECO:0000256" key="8">
    <source>
        <dbReference type="SAM" id="Phobius"/>
    </source>
</evidence>
<evidence type="ECO:0000256" key="5">
    <source>
        <dbReference type="ARBA" id="ARBA00022737"/>
    </source>
</evidence>
<protein>
    <submittedName>
        <fullName evidence="9">SemiSWEET family transporter</fullName>
    </submittedName>
</protein>
<evidence type="ECO:0000256" key="1">
    <source>
        <dbReference type="ARBA" id="ARBA00004651"/>
    </source>
</evidence>
<feature type="transmembrane region" description="Helical" evidence="8">
    <location>
        <begin position="35"/>
        <end position="53"/>
    </location>
</feature>
<evidence type="ECO:0000256" key="7">
    <source>
        <dbReference type="ARBA" id="ARBA00023136"/>
    </source>
</evidence>
<evidence type="ECO:0000313" key="10">
    <source>
        <dbReference type="Proteomes" id="UP000831460"/>
    </source>
</evidence>
<keyword evidence="2" id="KW-0813">Transport</keyword>
<gene>
    <name evidence="9" type="ORF">MTP09_00755</name>
</gene>
<keyword evidence="7 8" id="KW-0472">Membrane</keyword>
<keyword evidence="6 8" id="KW-1133">Transmembrane helix</keyword>
<feature type="transmembrane region" description="Helical" evidence="8">
    <location>
        <begin position="59"/>
        <end position="83"/>
    </location>
</feature>
<dbReference type="Gene3D" id="1.20.1280.290">
    <property type="match status" value="1"/>
</dbReference>
<comment type="subcellular location">
    <subcellularLocation>
        <location evidence="1">Cell membrane</location>
        <topology evidence="1">Multi-pass membrane protein</topology>
    </subcellularLocation>
</comment>
<evidence type="ECO:0000313" key="9">
    <source>
        <dbReference type="EMBL" id="UOE41205.1"/>
    </source>
</evidence>
<reference evidence="9 10" key="1">
    <citation type="submission" date="2022-03" db="EMBL/GenBank/DDBJ databases">
        <title>Chryseobacterium sp. isolated from particulate matters in swine house.</title>
        <authorList>
            <person name="Won M."/>
            <person name="Kim S.-J."/>
            <person name="Kwon S.-W."/>
        </authorList>
    </citation>
    <scope>NUCLEOTIDE SEQUENCE [LARGE SCALE GENOMIC DNA]</scope>
    <source>
        <strain evidence="9 10">SC2-2</strain>
    </source>
</reference>
<keyword evidence="4 8" id="KW-0812">Transmembrane</keyword>
<sequence length="90" mass="9438">MISPEVIGFIAGGLSASVFVPQIMKIIKEKSAEELSLLTCVIGAVSGGLWLWYGIINNHISMIVTNIVGVLAGLLLVVLKVVFNGNAAKS</sequence>
<evidence type="ECO:0000256" key="4">
    <source>
        <dbReference type="ARBA" id="ARBA00022692"/>
    </source>
</evidence>
<dbReference type="InterPro" id="IPR004316">
    <property type="entry name" value="SWEET_rpt"/>
</dbReference>
<accession>A0ABY4BQ18</accession>
<dbReference type="EMBL" id="CP094532">
    <property type="protein sequence ID" value="UOE41205.1"/>
    <property type="molecule type" value="Genomic_DNA"/>
</dbReference>
<dbReference type="RefSeq" id="WP_243549728.1">
    <property type="nucleotide sequence ID" value="NZ_CP094532.1"/>
</dbReference>
<evidence type="ECO:0000256" key="6">
    <source>
        <dbReference type="ARBA" id="ARBA00022989"/>
    </source>
</evidence>
<dbReference type="Proteomes" id="UP000831460">
    <property type="component" value="Chromosome"/>
</dbReference>
<name>A0ABY4BQ18_9FLAO</name>
<feature type="transmembrane region" description="Helical" evidence="8">
    <location>
        <begin position="6"/>
        <end position="23"/>
    </location>
</feature>
<proteinExistence type="predicted"/>
<dbReference type="InterPro" id="IPR047664">
    <property type="entry name" value="SWEET"/>
</dbReference>